<dbReference type="AlphaFoldDB" id="A0A655AXS4"/>
<dbReference type="EMBL" id="CNGE01001683">
    <property type="protein sequence ID" value="CKU41173.1"/>
    <property type="molecule type" value="Genomic_DNA"/>
</dbReference>
<protein>
    <submittedName>
        <fullName evidence="2">Uncharacterized protein</fullName>
    </submittedName>
</protein>
<evidence type="ECO:0000313" key="3">
    <source>
        <dbReference type="Proteomes" id="UP000048948"/>
    </source>
</evidence>
<sequence length="44" mass="4779">MVFVHEATRMVATALPEKFVSERASDMNRSIPTISPTPSSSSGR</sequence>
<proteinExistence type="predicted"/>
<accession>A0A655AXS4</accession>
<feature type="region of interest" description="Disordered" evidence="1">
    <location>
        <begin position="24"/>
        <end position="44"/>
    </location>
</feature>
<evidence type="ECO:0000313" key="2">
    <source>
        <dbReference type="EMBL" id="CKU41173.1"/>
    </source>
</evidence>
<name>A0A655AXS4_MYCTX</name>
<dbReference type="Proteomes" id="UP000048948">
    <property type="component" value="Unassembled WGS sequence"/>
</dbReference>
<reference evidence="2 3" key="1">
    <citation type="submission" date="2015-03" db="EMBL/GenBank/DDBJ databases">
        <authorList>
            <consortium name="Pathogen Informatics"/>
        </authorList>
    </citation>
    <scope>NUCLEOTIDE SEQUENCE [LARGE SCALE GENOMIC DNA]</scope>
    <source>
        <strain evidence="2 3">Bir 172</strain>
    </source>
</reference>
<gene>
    <name evidence="2" type="ORF">ERS027646_04763</name>
</gene>
<feature type="compositionally biased region" description="Low complexity" evidence="1">
    <location>
        <begin position="30"/>
        <end position="44"/>
    </location>
</feature>
<evidence type="ECO:0000256" key="1">
    <source>
        <dbReference type="SAM" id="MobiDB-lite"/>
    </source>
</evidence>
<organism evidence="2 3">
    <name type="scientific">Mycobacterium tuberculosis</name>
    <dbReference type="NCBI Taxonomy" id="1773"/>
    <lineage>
        <taxon>Bacteria</taxon>
        <taxon>Bacillati</taxon>
        <taxon>Actinomycetota</taxon>
        <taxon>Actinomycetes</taxon>
        <taxon>Mycobacteriales</taxon>
        <taxon>Mycobacteriaceae</taxon>
        <taxon>Mycobacterium</taxon>
        <taxon>Mycobacterium tuberculosis complex</taxon>
    </lineage>
</organism>